<proteinExistence type="predicted"/>
<sequence length="488" mass="53625">MPVLRGGQTADDFETLDIYFEEQVPEVPEKPLGVSQKVMGIIGYFQKGSPYEVHTVVGEKEFKQKMGDFIEKYTGSRAAYAALKRGVQKLILVNLRGNGAAKASITLKDRAAEAQDTLIIRKKDLGEIGNDCTVKVTDGDISGTFTITLTVPNMKPEIYSNLSSVQEAVDAINKLSPEFEAENANSKTEAPNNIPAVIEATKLAGGSDGTIPTTTSALTSLYKGGFDSNTGNKTGLELMKTSMEVTDITSDIFVSDAFNEELIKTAEKKNAFAYLPTALNTSPSAAAVKRETYDTEFAHLSIGHAKSKSKGWYVPVAVCDCIAHILTPVQDGTAGFTFADIESLDVPISDEDVELLTKSNVVCMSQIVDADGQLRYGLRSDYTLSKDKRLRQTYRRRVTSLIEKDYYIILAPYRSKHISPSVLEDVEAVTRKYFDDAKTAEIIQDYQVFFTPPEKIGNVDEFIEDLTVDLYNIADKIRVRLLSAADAM</sequence>
<evidence type="ECO:0000313" key="2">
    <source>
        <dbReference type="Proteomes" id="UP000826616"/>
    </source>
</evidence>
<reference evidence="1 2" key="1">
    <citation type="submission" date="2021-08" db="EMBL/GenBank/DDBJ databases">
        <title>Complete genome sequence of the strain Aneurinibacillus thermoaerophilus CCM 8960.</title>
        <authorList>
            <person name="Musilova J."/>
            <person name="Kourilova X."/>
            <person name="Pernicova I."/>
            <person name="Bezdicek M."/>
            <person name="Lengerova M."/>
            <person name="Obruca S."/>
            <person name="Sedlar K."/>
        </authorList>
    </citation>
    <scope>NUCLEOTIDE SEQUENCE [LARGE SCALE GENOMIC DNA]</scope>
    <source>
        <strain evidence="1 2">CCM 8960</strain>
        <plasmid evidence="1 2">pAT1</plasmid>
    </source>
</reference>
<evidence type="ECO:0000313" key="1">
    <source>
        <dbReference type="EMBL" id="QYY44781.1"/>
    </source>
</evidence>
<gene>
    <name evidence="1" type="ORF">K3F53_18780</name>
</gene>
<protein>
    <recommendedName>
        <fullName evidence="3">Phage tail sheath protein</fullName>
    </recommendedName>
</protein>
<evidence type="ECO:0008006" key="3">
    <source>
        <dbReference type="Google" id="ProtNLM"/>
    </source>
</evidence>
<dbReference type="EMBL" id="CP080765">
    <property type="protein sequence ID" value="QYY44781.1"/>
    <property type="molecule type" value="Genomic_DNA"/>
</dbReference>
<dbReference type="RefSeq" id="WP_220561219.1">
    <property type="nucleotide sequence ID" value="NZ_CP080765.1"/>
</dbReference>
<organism evidence="1 2">
    <name type="scientific">Aneurinibacillus thermoaerophilus</name>
    <dbReference type="NCBI Taxonomy" id="143495"/>
    <lineage>
        <taxon>Bacteria</taxon>
        <taxon>Bacillati</taxon>
        <taxon>Bacillota</taxon>
        <taxon>Bacilli</taxon>
        <taxon>Bacillales</taxon>
        <taxon>Paenibacillaceae</taxon>
        <taxon>Aneurinibacillus group</taxon>
        <taxon>Aneurinibacillus</taxon>
    </lineage>
</organism>
<keyword evidence="2" id="KW-1185">Reference proteome</keyword>
<keyword evidence="1" id="KW-0614">Plasmid</keyword>
<dbReference type="GeneID" id="97143429"/>
<name>A0ABX8YGT8_ANETH</name>
<geneLocation type="plasmid" evidence="1 2">
    <name>pAT1</name>
</geneLocation>
<dbReference type="Proteomes" id="UP000826616">
    <property type="component" value="Plasmid pAT1"/>
</dbReference>
<accession>A0ABX8YGT8</accession>